<dbReference type="InterPro" id="IPR017221">
    <property type="entry name" value="DUF34/NIF3_bac"/>
</dbReference>
<protein>
    <recommendedName>
        <fullName evidence="3 5">GTP cyclohydrolase 1 type 2 homolog</fullName>
    </recommendedName>
</protein>
<dbReference type="EMBL" id="JAALLT010000004">
    <property type="protein sequence ID" value="NGP77706.1"/>
    <property type="molecule type" value="Genomic_DNA"/>
</dbReference>
<comment type="subunit">
    <text evidence="2">Homohexamer.</text>
</comment>
<feature type="binding site" evidence="6">
    <location>
        <position position="308"/>
    </location>
    <ligand>
        <name>a divalent metal cation</name>
        <dbReference type="ChEBI" id="CHEBI:60240"/>
        <label>1</label>
    </ligand>
</feature>
<dbReference type="Proteomes" id="UP000473278">
    <property type="component" value="Unassembled WGS sequence"/>
</dbReference>
<dbReference type="GO" id="GO:0046872">
    <property type="term" value="F:metal ion binding"/>
    <property type="evidence" value="ECO:0007669"/>
    <property type="project" value="UniProtKB-UniRule"/>
</dbReference>
<dbReference type="RefSeq" id="WP_165143331.1">
    <property type="nucleotide sequence ID" value="NZ_JAALLT010000004.1"/>
</dbReference>
<feature type="binding site" evidence="6">
    <location>
        <position position="304"/>
    </location>
    <ligand>
        <name>a divalent metal cation</name>
        <dbReference type="ChEBI" id="CHEBI:60240"/>
        <label>1</label>
    </ligand>
</feature>
<reference evidence="7 8" key="1">
    <citation type="submission" date="2020-02" db="EMBL/GenBank/DDBJ databases">
        <title>Balneolaceae bacterium YR4-1, complete genome.</title>
        <authorList>
            <person name="Li Y."/>
            <person name="Wu S."/>
        </authorList>
    </citation>
    <scope>NUCLEOTIDE SEQUENCE [LARGE SCALE GENOMIC DNA]</scope>
    <source>
        <strain evidence="7 8">YR4-1</strain>
    </source>
</reference>
<evidence type="ECO:0000256" key="3">
    <source>
        <dbReference type="ARBA" id="ARBA00022112"/>
    </source>
</evidence>
<dbReference type="PIRSF" id="PIRSF037489">
    <property type="entry name" value="UCP037489_NIF3_YqfO"/>
    <property type="match status" value="1"/>
</dbReference>
<proteinExistence type="inferred from homology"/>
<comment type="similarity">
    <text evidence="1 5">Belongs to the GTP cyclohydrolase I type 2/NIF3 family.</text>
</comment>
<evidence type="ECO:0000256" key="6">
    <source>
        <dbReference type="PIRSR" id="PIRSR602678-1"/>
    </source>
</evidence>
<gene>
    <name evidence="7" type="ORF">G3570_13750</name>
</gene>
<accession>A0A6M1T0U6</accession>
<feature type="binding site" evidence="6">
    <location>
        <position position="67"/>
    </location>
    <ligand>
        <name>a divalent metal cation</name>
        <dbReference type="ChEBI" id="CHEBI:60240"/>
        <label>1</label>
    </ligand>
</feature>
<dbReference type="Pfam" id="PF01784">
    <property type="entry name" value="DUF34_NIF3"/>
    <property type="match status" value="1"/>
</dbReference>
<keyword evidence="8" id="KW-1185">Reference proteome</keyword>
<comment type="caution">
    <text evidence="7">The sequence shown here is derived from an EMBL/GenBank/DDBJ whole genome shotgun (WGS) entry which is preliminary data.</text>
</comment>
<dbReference type="PANTHER" id="PTHR13799:SF14">
    <property type="entry name" value="GTP CYCLOHYDROLASE 1 TYPE 2 HOMOLOG"/>
    <property type="match status" value="1"/>
</dbReference>
<keyword evidence="4 5" id="KW-0479">Metal-binding</keyword>
<dbReference type="SUPFAM" id="SSF102705">
    <property type="entry name" value="NIF3 (NGG1p interacting factor 3)-like"/>
    <property type="match status" value="1"/>
</dbReference>
<dbReference type="Gene3D" id="3.40.1390.30">
    <property type="entry name" value="NIF3 (NGG1p interacting factor 3)-like"/>
    <property type="match status" value="2"/>
</dbReference>
<evidence type="ECO:0000313" key="8">
    <source>
        <dbReference type="Proteomes" id="UP000473278"/>
    </source>
</evidence>
<dbReference type="PANTHER" id="PTHR13799">
    <property type="entry name" value="NGG1 INTERACTING FACTOR 3"/>
    <property type="match status" value="1"/>
</dbReference>
<feature type="binding site" evidence="6">
    <location>
        <position position="66"/>
    </location>
    <ligand>
        <name>a divalent metal cation</name>
        <dbReference type="ChEBI" id="CHEBI:60240"/>
        <label>1</label>
    </ligand>
</feature>
<organism evidence="7 8">
    <name type="scientific">Halalkalibaculum roseum</name>
    <dbReference type="NCBI Taxonomy" id="2709311"/>
    <lineage>
        <taxon>Bacteria</taxon>
        <taxon>Pseudomonadati</taxon>
        <taxon>Balneolota</taxon>
        <taxon>Balneolia</taxon>
        <taxon>Balneolales</taxon>
        <taxon>Balneolaceae</taxon>
        <taxon>Halalkalibaculum</taxon>
    </lineage>
</organism>
<name>A0A6M1T0U6_9BACT</name>
<sequence>MNIQVRHISTFLNQWAPPNTKLDYDNVGLLVGDPNRHISKVLTCLDVTLDVVDDAINKGCELIVAHHPLIFQSIDSINPVNEQGKIIYKLIKNDIALIAAHTNLDAALDGVSFVLAQKLGLENVKFLDNSYNISRKIVLTTSHSDSESMLKLLNYYSAEEAHYYTVEGRKGQQYTYEAIIDEHNVSGLKNELKKNGLLEQSDFRIMDIASPSNNVGMGVVGFYRDQGLTQHDFLNVVSRALDTDAIRYSGSADQIKKVAVCGGAGVSLARNAIREGAQAFVTADIKYHDYFTDADDFILIDVGHYESEIPIVEALQKELSEAFEELEIFETGVNTNPMNIHIADFKQNQQD</sequence>
<dbReference type="NCBIfam" id="TIGR00486">
    <property type="entry name" value="YbgI_SA1388"/>
    <property type="match status" value="1"/>
</dbReference>
<dbReference type="AlphaFoldDB" id="A0A6M1T0U6"/>
<dbReference type="FunFam" id="3.40.1390.30:FF:000001">
    <property type="entry name" value="GTP cyclohydrolase 1 type 2"/>
    <property type="match status" value="1"/>
</dbReference>
<dbReference type="GO" id="GO:0005737">
    <property type="term" value="C:cytoplasm"/>
    <property type="evidence" value="ECO:0007669"/>
    <property type="project" value="TreeGrafter"/>
</dbReference>
<evidence type="ECO:0000256" key="1">
    <source>
        <dbReference type="ARBA" id="ARBA00006964"/>
    </source>
</evidence>
<evidence type="ECO:0000256" key="5">
    <source>
        <dbReference type="PIRNR" id="PIRNR037489"/>
    </source>
</evidence>
<feature type="binding site" evidence="6">
    <location>
        <position position="105"/>
    </location>
    <ligand>
        <name>a divalent metal cation</name>
        <dbReference type="ChEBI" id="CHEBI:60240"/>
        <label>1</label>
    </ligand>
</feature>
<evidence type="ECO:0000313" key="7">
    <source>
        <dbReference type="EMBL" id="NGP77706.1"/>
    </source>
</evidence>
<dbReference type="InterPro" id="IPR036069">
    <property type="entry name" value="DUF34/NIF3_sf"/>
</dbReference>
<dbReference type="InterPro" id="IPR002678">
    <property type="entry name" value="DUF34/NIF3"/>
</dbReference>
<evidence type="ECO:0000256" key="2">
    <source>
        <dbReference type="ARBA" id="ARBA00011643"/>
    </source>
</evidence>
<evidence type="ECO:0000256" key="4">
    <source>
        <dbReference type="ARBA" id="ARBA00022723"/>
    </source>
</evidence>